<dbReference type="Pfam" id="PF08308">
    <property type="entry name" value="PEGA"/>
    <property type="match status" value="1"/>
</dbReference>
<sequence length="164" mass="17512">MRKTRFGLLLVGVVVLIACASIIHGTRQSVGITSIPSAATVYDNGQLLGKTPMVAELSRKTDHRIRIELEGYQPYEMVLTRHISGWLFGNLLFGGIIGIIIDAADGAIYNLKPEAVSANLVKVGEDPSQKTGLVISVVLGAPEHGERIGQLTPLPEGSAASDRR</sequence>
<gene>
    <name evidence="2" type="ORF">EG19_07040</name>
</gene>
<dbReference type="AlphaFoldDB" id="A0A062XXK1"/>
<evidence type="ECO:0000259" key="1">
    <source>
        <dbReference type="Pfam" id="PF08308"/>
    </source>
</evidence>
<reference evidence="2 3" key="1">
    <citation type="submission" date="2014-04" db="EMBL/GenBank/DDBJ databases">
        <title>The Genome Sequence of Thermoanaerobaculum aquaticum MP-01, The First Cultivated Group 23 Acidobacterium.</title>
        <authorList>
            <person name="Stamps B.W."/>
            <person name="Losey N.A."/>
            <person name="Lawson P.A."/>
            <person name="Stevenson B.S."/>
        </authorList>
    </citation>
    <scope>NUCLEOTIDE SEQUENCE [LARGE SCALE GENOMIC DNA]</scope>
    <source>
        <strain evidence="2 3">MP-01</strain>
    </source>
</reference>
<evidence type="ECO:0000313" key="3">
    <source>
        <dbReference type="Proteomes" id="UP000027284"/>
    </source>
</evidence>
<protein>
    <recommendedName>
        <fullName evidence="1">PEGA domain-containing protein</fullName>
    </recommendedName>
</protein>
<dbReference type="Proteomes" id="UP000027284">
    <property type="component" value="Unassembled WGS sequence"/>
</dbReference>
<dbReference type="EMBL" id="JMFG01000025">
    <property type="protein sequence ID" value="KDA53235.1"/>
    <property type="molecule type" value="Genomic_DNA"/>
</dbReference>
<name>A0A062XXK1_9BACT</name>
<dbReference type="InterPro" id="IPR013229">
    <property type="entry name" value="PEGA"/>
</dbReference>
<feature type="domain" description="PEGA" evidence="1">
    <location>
        <begin position="29"/>
        <end position="78"/>
    </location>
</feature>
<evidence type="ECO:0000313" key="2">
    <source>
        <dbReference type="EMBL" id="KDA53235.1"/>
    </source>
</evidence>
<accession>A0A062XXK1</accession>
<proteinExistence type="predicted"/>
<dbReference type="PROSITE" id="PS51257">
    <property type="entry name" value="PROKAR_LIPOPROTEIN"/>
    <property type="match status" value="1"/>
</dbReference>
<keyword evidence="3" id="KW-1185">Reference proteome</keyword>
<organism evidence="2 3">
    <name type="scientific">Thermoanaerobaculum aquaticum</name>
    <dbReference type="NCBI Taxonomy" id="1312852"/>
    <lineage>
        <taxon>Bacteria</taxon>
        <taxon>Pseudomonadati</taxon>
        <taxon>Acidobacteriota</taxon>
        <taxon>Thermoanaerobaculia</taxon>
        <taxon>Thermoanaerobaculales</taxon>
        <taxon>Thermoanaerobaculaceae</taxon>
        <taxon>Thermoanaerobaculum</taxon>
    </lineage>
</organism>
<dbReference type="STRING" id="1312852.EG19_07040"/>
<comment type="caution">
    <text evidence="2">The sequence shown here is derived from an EMBL/GenBank/DDBJ whole genome shotgun (WGS) entry which is preliminary data.</text>
</comment>